<dbReference type="Pfam" id="PF00121">
    <property type="entry name" value="TIM"/>
    <property type="match status" value="1"/>
</dbReference>
<dbReference type="GO" id="GO:0005829">
    <property type="term" value="C:cytosol"/>
    <property type="evidence" value="ECO:0007669"/>
    <property type="project" value="TreeGrafter"/>
</dbReference>
<keyword evidence="6" id="KW-1185">Reference proteome</keyword>
<dbReference type="UniPathway" id="UPA00109">
    <property type="reaction ID" value="UER00189"/>
</dbReference>
<dbReference type="GO" id="GO:0004807">
    <property type="term" value="F:triose-phosphate isomerase activity"/>
    <property type="evidence" value="ECO:0007669"/>
    <property type="project" value="UniProtKB-EC"/>
</dbReference>
<dbReference type="SUPFAM" id="SSF51351">
    <property type="entry name" value="Triosephosphate isomerase (TIM)"/>
    <property type="match status" value="1"/>
</dbReference>
<dbReference type="UniPathway" id="UPA00138"/>
<dbReference type="AlphaFoldDB" id="A0A1E1L6N5"/>
<dbReference type="Gene3D" id="3.20.20.70">
    <property type="entry name" value="Aldolase class I"/>
    <property type="match status" value="1"/>
</dbReference>
<dbReference type="PANTHER" id="PTHR21139">
    <property type="entry name" value="TRIOSEPHOSPHATE ISOMERASE"/>
    <property type="match status" value="1"/>
</dbReference>
<evidence type="ECO:0000313" key="5">
    <source>
        <dbReference type="EMBL" id="CZT06197.1"/>
    </source>
</evidence>
<comment type="similarity">
    <text evidence="1 4">Belongs to the triosephosphate isomerase family.</text>
</comment>
<dbReference type="CDD" id="cd00311">
    <property type="entry name" value="TIM"/>
    <property type="match status" value="1"/>
</dbReference>
<keyword evidence="3 4" id="KW-0413">Isomerase</keyword>
<reference evidence="6" key="1">
    <citation type="submission" date="2016-03" db="EMBL/GenBank/DDBJ databases">
        <authorList>
            <person name="Guldener U."/>
        </authorList>
    </citation>
    <scope>NUCLEOTIDE SEQUENCE [LARGE SCALE GENOMIC DNA]</scope>
    <source>
        <strain evidence="6">04CH-RAC-A.6.1</strain>
    </source>
</reference>
<dbReference type="InterPro" id="IPR000652">
    <property type="entry name" value="Triosephosphate_isomerase"/>
</dbReference>
<dbReference type="EC" id="5.3.1.1" evidence="4"/>
<keyword evidence="4" id="KW-0312">Gluconeogenesis</keyword>
<keyword evidence="4" id="KW-0324">Glycolysis</keyword>
<dbReference type="GO" id="GO:0006094">
    <property type="term" value="P:gluconeogenesis"/>
    <property type="evidence" value="ECO:0007669"/>
    <property type="project" value="UniProtKB-UniPathway"/>
</dbReference>
<evidence type="ECO:0000256" key="4">
    <source>
        <dbReference type="RuleBase" id="RU363013"/>
    </source>
</evidence>
<dbReference type="InterPro" id="IPR013785">
    <property type="entry name" value="Aldolase_TIM"/>
</dbReference>
<organism evidence="5 6">
    <name type="scientific">Rhynchosporium agropyri</name>
    <dbReference type="NCBI Taxonomy" id="914238"/>
    <lineage>
        <taxon>Eukaryota</taxon>
        <taxon>Fungi</taxon>
        <taxon>Dikarya</taxon>
        <taxon>Ascomycota</taxon>
        <taxon>Pezizomycotina</taxon>
        <taxon>Leotiomycetes</taxon>
        <taxon>Helotiales</taxon>
        <taxon>Ploettnerulaceae</taxon>
        <taxon>Rhynchosporium</taxon>
    </lineage>
</organism>
<dbReference type="GO" id="GO:0006096">
    <property type="term" value="P:glycolytic process"/>
    <property type="evidence" value="ECO:0007669"/>
    <property type="project" value="UniProtKB-UniPathway"/>
</dbReference>
<dbReference type="EMBL" id="FJUX01000083">
    <property type="protein sequence ID" value="CZT06197.1"/>
    <property type="molecule type" value="Genomic_DNA"/>
</dbReference>
<proteinExistence type="inferred from homology"/>
<comment type="pathway">
    <text evidence="4">Carbohydrate biosynthesis; gluconeogenesis.</text>
</comment>
<evidence type="ECO:0000256" key="1">
    <source>
        <dbReference type="ARBA" id="ARBA00007422"/>
    </source>
</evidence>
<dbReference type="GO" id="GO:0046166">
    <property type="term" value="P:glyceraldehyde-3-phosphate biosynthetic process"/>
    <property type="evidence" value="ECO:0007669"/>
    <property type="project" value="TreeGrafter"/>
</dbReference>
<comment type="pathway">
    <text evidence="4">Carbohydrate degradation; glycolysis; D-glyceraldehyde 3-phosphate from glycerone phosphate: step 1/1.</text>
</comment>
<evidence type="ECO:0000313" key="6">
    <source>
        <dbReference type="Proteomes" id="UP000178912"/>
    </source>
</evidence>
<comment type="subunit">
    <text evidence="2">Homodimer.</text>
</comment>
<dbReference type="PROSITE" id="PS51440">
    <property type="entry name" value="TIM_2"/>
    <property type="match status" value="1"/>
</dbReference>
<protein>
    <recommendedName>
        <fullName evidence="4">Triosephosphate isomerase</fullName>
        <ecNumber evidence="4">5.3.1.1</ecNumber>
    </recommendedName>
</protein>
<dbReference type="Proteomes" id="UP000178912">
    <property type="component" value="Unassembled WGS sequence"/>
</dbReference>
<evidence type="ECO:0000256" key="3">
    <source>
        <dbReference type="ARBA" id="ARBA00023235"/>
    </source>
</evidence>
<dbReference type="GO" id="GO:0019563">
    <property type="term" value="P:glycerol catabolic process"/>
    <property type="evidence" value="ECO:0007669"/>
    <property type="project" value="TreeGrafter"/>
</dbReference>
<accession>A0A1E1L6N5</accession>
<sequence>MSASSSARKRTVGVSLKMYFSLEETAKYILACAPLGPRALALNVDIFIIPDFLSLTSASTALRLEAPTVRLGAQDCFWEDSGAFTGEVSPAVLKSIGCSIVELGHAERRRLFGETDEQIAKKARAAERNGLMPLVCIGEKTRAGVDDAVGECRSQIESILEVTNEEIIFAYEPVWAIGQAEPADSEYVVGVVKELRKLCGERSVRFLYGGSAGPGTFEKMKDSVDGLFLGRFAHDPENFARVISEVGS</sequence>
<dbReference type="OrthoDB" id="6715177at2759"/>
<gene>
    <name evidence="5" type="ORF">RAG0_12014</name>
</gene>
<comment type="catalytic activity">
    <reaction evidence="4">
        <text>D-glyceraldehyde 3-phosphate = dihydroxyacetone phosphate</text>
        <dbReference type="Rhea" id="RHEA:18585"/>
        <dbReference type="ChEBI" id="CHEBI:57642"/>
        <dbReference type="ChEBI" id="CHEBI:59776"/>
        <dbReference type="EC" id="5.3.1.1"/>
    </reaction>
</comment>
<evidence type="ECO:0000256" key="2">
    <source>
        <dbReference type="ARBA" id="ARBA00011738"/>
    </source>
</evidence>
<dbReference type="PANTHER" id="PTHR21139:SF2">
    <property type="entry name" value="TRIOSEPHOSPHATE ISOMERASE"/>
    <property type="match status" value="1"/>
</dbReference>
<name>A0A1E1L6N5_9HELO</name>
<dbReference type="InterPro" id="IPR035990">
    <property type="entry name" value="TIM_sf"/>
</dbReference>